<dbReference type="eggNOG" id="ENOG502SW28">
    <property type="taxonomic scope" value="Eukaryota"/>
</dbReference>
<dbReference type="PANTHER" id="PTHR42052:SF1">
    <property type="entry name" value="ABM DOMAIN-CONTAINING PROTEIN"/>
    <property type="match status" value="1"/>
</dbReference>
<dbReference type="OMA" id="HHEWIAS"/>
<evidence type="ECO:0008006" key="3">
    <source>
        <dbReference type="Google" id="ProtNLM"/>
    </source>
</evidence>
<dbReference type="RefSeq" id="XP_007862796.1">
    <property type="nucleotide sequence ID" value="XM_007864605.1"/>
</dbReference>
<protein>
    <recommendedName>
        <fullName evidence="3">ABM domain-containing protein</fullName>
    </recommendedName>
</protein>
<gene>
    <name evidence="1" type="ORF">GLOTRDRAFT_18367</name>
</gene>
<proteinExistence type="predicted"/>
<evidence type="ECO:0000313" key="1">
    <source>
        <dbReference type="EMBL" id="EPQ57769.1"/>
    </source>
</evidence>
<dbReference type="KEGG" id="gtr:GLOTRDRAFT_18367"/>
<dbReference type="PANTHER" id="PTHR42052">
    <property type="entry name" value="ABM DOMAIN-CONTAINING PROTEIN"/>
    <property type="match status" value="1"/>
</dbReference>
<dbReference type="OrthoDB" id="3542212at2759"/>
<feature type="non-terminal residue" evidence="1">
    <location>
        <position position="100"/>
    </location>
</feature>
<dbReference type="InterPro" id="IPR011008">
    <property type="entry name" value="Dimeric_a/b-barrel"/>
</dbReference>
<dbReference type="EMBL" id="KB469298">
    <property type="protein sequence ID" value="EPQ57769.1"/>
    <property type="molecule type" value="Genomic_DNA"/>
</dbReference>
<dbReference type="HOGENOM" id="CLU_2312947_0_0_1"/>
<dbReference type="SUPFAM" id="SSF54909">
    <property type="entry name" value="Dimeric alpha+beta barrel"/>
    <property type="match status" value="1"/>
</dbReference>
<evidence type="ECO:0000313" key="2">
    <source>
        <dbReference type="Proteomes" id="UP000030669"/>
    </source>
</evidence>
<dbReference type="GeneID" id="19304952"/>
<sequence length="100" mass="11352">MSITEFATLRLKPPYTSSSSEVTQFFRRLSDRQSAWSGHPLLFFYNARNPSEVYLLSGWADVPAHHAWIGGSENQELLRLAEGILDVVELVHLGIDFRGF</sequence>
<dbReference type="Gene3D" id="3.30.70.100">
    <property type="match status" value="1"/>
</dbReference>
<name>S7RWP0_GLOTA</name>
<reference evidence="1" key="1">
    <citation type="journal article" date="2012" name="Science">
        <title>The Paleozoic origin of enzymatic lignin decomposition reconstructed from 31 fungal genomes.</title>
        <authorList>
            <person name="Floudas D."/>
            <person name="Binder M."/>
            <person name="Riley R."/>
            <person name="Barry K."/>
            <person name="Blanchette R.A."/>
            <person name="Henrissat B."/>
            <person name="Martinez A.T."/>
            <person name="Otillar R."/>
            <person name="Spatafora J.W."/>
            <person name="Yadav J.S."/>
            <person name="Aerts A."/>
            <person name="Benoit I."/>
            <person name="Boyd A."/>
            <person name="Carlson A."/>
            <person name="Copeland A."/>
            <person name="Coutinho P.M."/>
            <person name="de Vries R.P."/>
            <person name="Ferreira P."/>
            <person name="Findley K."/>
            <person name="Foster B."/>
            <person name="Gaskell J."/>
            <person name="Glotzer D."/>
            <person name="Gorecki P."/>
            <person name="Heitman J."/>
            <person name="Hesse C."/>
            <person name="Hori C."/>
            <person name="Igarashi K."/>
            <person name="Jurgens J.A."/>
            <person name="Kallen N."/>
            <person name="Kersten P."/>
            <person name="Kohler A."/>
            <person name="Kuees U."/>
            <person name="Kumar T.K.A."/>
            <person name="Kuo A."/>
            <person name="LaButti K."/>
            <person name="Larrondo L.F."/>
            <person name="Lindquist E."/>
            <person name="Ling A."/>
            <person name="Lombard V."/>
            <person name="Lucas S."/>
            <person name="Lundell T."/>
            <person name="Martin R."/>
            <person name="McLaughlin D.J."/>
            <person name="Morgenstern I."/>
            <person name="Morin E."/>
            <person name="Murat C."/>
            <person name="Nagy L.G."/>
            <person name="Nolan M."/>
            <person name="Ohm R.A."/>
            <person name="Patyshakuliyeva A."/>
            <person name="Rokas A."/>
            <person name="Ruiz-Duenas F.J."/>
            <person name="Sabat G."/>
            <person name="Salamov A."/>
            <person name="Samejima M."/>
            <person name="Schmutz J."/>
            <person name="Slot J.C."/>
            <person name="St John F."/>
            <person name="Stenlid J."/>
            <person name="Sun H."/>
            <person name="Sun S."/>
            <person name="Syed K."/>
            <person name="Tsang A."/>
            <person name="Wiebenga A."/>
            <person name="Young D."/>
            <person name="Pisabarro A."/>
            <person name="Eastwood D.C."/>
            <person name="Martin F."/>
            <person name="Cullen D."/>
            <person name="Grigoriev I.V."/>
            <person name="Hibbett D.S."/>
        </authorList>
    </citation>
    <scope>NUCLEOTIDE SEQUENCE [LARGE SCALE GENOMIC DNA]</scope>
    <source>
        <strain evidence="1">ATCC 11539</strain>
    </source>
</reference>
<keyword evidence="2" id="KW-1185">Reference proteome</keyword>
<accession>S7RWP0</accession>
<dbReference type="Proteomes" id="UP000030669">
    <property type="component" value="Unassembled WGS sequence"/>
</dbReference>
<dbReference type="AlphaFoldDB" id="S7RWP0"/>
<organism evidence="1 2">
    <name type="scientific">Gloeophyllum trabeum (strain ATCC 11539 / FP-39264 / Madison 617)</name>
    <name type="common">Brown rot fungus</name>
    <dbReference type="NCBI Taxonomy" id="670483"/>
    <lineage>
        <taxon>Eukaryota</taxon>
        <taxon>Fungi</taxon>
        <taxon>Dikarya</taxon>
        <taxon>Basidiomycota</taxon>
        <taxon>Agaricomycotina</taxon>
        <taxon>Agaricomycetes</taxon>
        <taxon>Gloeophyllales</taxon>
        <taxon>Gloeophyllaceae</taxon>
        <taxon>Gloeophyllum</taxon>
    </lineage>
</organism>